<feature type="transmembrane region" description="Helical" evidence="1">
    <location>
        <begin position="57"/>
        <end position="75"/>
    </location>
</feature>
<keyword evidence="1" id="KW-0472">Membrane</keyword>
<dbReference type="Proteomes" id="UP000243499">
    <property type="component" value="Chromosome 1"/>
</dbReference>
<organism evidence="2">
    <name type="scientific">Panicum hallii</name>
    <dbReference type="NCBI Taxonomy" id="206008"/>
    <lineage>
        <taxon>Eukaryota</taxon>
        <taxon>Viridiplantae</taxon>
        <taxon>Streptophyta</taxon>
        <taxon>Embryophyta</taxon>
        <taxon>Tracheophyta</taxon>
        <taxon>Spermatophyta</taxon>
        <taxon>Magnoliopsida</taxon>
        <taxon>Liliopsida</taxon>
        <taxon>Poales</taxon>
        <taxon>Poaceae</taxon>
        <taxon>PACMAD clade</taxon>
        <taxon>Panicoideae</taxon>
        <taxon>Panicodae</taxon>
        <taxon>Paniceae</taxon>
        <taxon>Panicinae</taxon>
        <taxon>Panicum</taxon>
        <taxon>Panicum sect. Panicum</taxon>
    </lineage>
</organism>
<evidence type="ECO:0000313" key="2">
    <source>
        <dbReference type="EMBL" id="PAN03642.1"/>
    </source>
</evidence>
<keyword evidence="1" id="KW-0812">Transmembrane</keyword>
<proteinExistence type="predicted"/>
<sequence>MSIVPGKNGFARSLPKAFSFGKTIKSIFPFSILCSDDCRLCEFHCCGSRVCSNKIVLGFYLVEFIDSAVLVIEFMAPPTIQKVKDGVGIYLLCSLLIVVPWYSGCKILIGKSTVRPCFCNGLSSLKSRKIRISKNFCVPFSFLGCWSHV</sequence>
<reference evidence="2" key="1">
    <citation type="submission" date="2018-04" db="EMBL/GenBank/DDBJ databases">
        <title>WGS assembly of Panicum hallii.</title>
        <authorList>
            <person name="Lovell J."/>
            <person name="Jenkins J."/>
            <person name="Lowry D."/>
            <person name="Mamidi S."/>
            <person name="Sreedasyam A."/>
            <person name="Weng X."/>
            <person name="Barry K."/>
            <person name="Bonette J."/>
            <person name="Campitelli B."/>
            <person name="Daum C."/>
            <person name="Gordon S."/>
            <person name="Gould B."/>
            <person name="Lipzen A."/>
            <person name="Macqueen A."/>
            <person name="Palacio-Mejia J."/>
            <person name="Plott C."/>
            <person name="Shakirov E."/>
            <person name="Shu S."/>
            <person name="Yoshinaga Y."/>
            <person name="Zane M."/>
            <person name="Rokhsar D."/>
            <person name="Grimwood J."/>
            <person name="Schmutz J."/>
            <person name="Juenger T."/>
        </authorList>
    </citation>
    <scope>NUCLEOTIDE SEQUENCE [LARGE SCALE GENOMIC DNA]</scope>
    <source>
        <strain evidence="2">FIL2</strain>
    </source>
</reference>
<evidence type="ECO:0000256" key="1">
    <source>
        <dbReference type="SAM" id="Phobius"/>
    </source>
</evidence>
<feature type="transmembrane region" description="Helical" evidence="1">
    <location>
        <begin position="87"/>
        <end position="105"/>
    </location>
</feature>
<accession>A0A2S3GKU3</accession>
<dbReference type="AlphaFoldDB" id="A0A2S3GKU3"/>
<dbReference type="Gramene" id="PAN03642">
    <property type="protein sequence ID" value="PAN03642"/>
    <property type="gene ID" value="PAHAL_1G012800"/>
</dbReference>
<gene>
    <name evidence="2" type="ORF">PAHAL_1G012800</name>
</gene>
<name>A0A2S3GKU3_9POAL</name>
<dbReference type="EMBL" id="CM008046">
    <property type="protein sequence ID" value="PAN03642.1"/>
    <property type="molecule type" value="Genomic_DNA"/>
</dbReference>
<keyword evidence="1" id="KW-1133">Transmembrane helix</keyword>
<protein>
    <submittedName>
        <fullName evidence="2">Uncharacterized protein</fullName>
    </submittedName>
</protein>